<reference evidence="3" key="1">
    <citation type="submission" date="2009-02" db="EMBL/GenBank/DDBJ databases">
        <title>Annotation of Streptomyces viridochromogenes strain DSM 40736.</title>
        <authorList>
            <consortium name="The Broad Institute Genome Sequencing Platform"/>
            <consortium name="Broad Institute Microbial Sequencing Center"/>
            <person name="Fischbach M."/>
            <person name="Godfrey P."/>
            <person name="Ward D."/>
            <person name="Young S."/>
            <person name="Zeng Q."/>
            <person name="Koehrsen M."/>
            <person name="Alvarado L."/>
            <person name="Berlin A.M."/>
            <person name="Bochicchio J."/>
            <person name="Borenstein D."/>
            <person name="Chapman S.B."/>
            <person name="Chen Z."/>
            <person name="Engels R."/>
            <person name="Freedman E."/>
            <person name="Gellesch M."/>
            <person name="Goldberg J."/>
            <person name="Griggs A."/>
            <person name="Gujja S."/>
            <person name="Heilman E.R."/>
            <person name="Heiman D.I."/>
            <person name="Hepburn T.A."/>
            <person name="Howarth C."/>
            <person name="Jen D."/>
            <person name="Larson L."/>
            <person name="Lewis B."/>
            <person name="Mehta T."/>
            <person name="Park D."/>
            <person name="Pearson M."/>
            <person name="Richards J."/>
            <person name="Roberts A."/>
            <person name="Saif S."/>
            <person name="Shea T.D."/>
            <person name="Shenoy N."/>
            <person name="Sisk P."/>
            <person name="Stolte C."/>
            <person name="Sykes S.N."/>
            <person name="Thomson T."/>
            <person name="Walk T."/>
            <person name="White J."/>
            <person name="Yandava C."/>
            <person name="Straight P."/>
            <person name="Clardy J."/>
            <person name="Hung D."/>
            <person name="Kolter R."/>
            <person name="Mekalanos J."/>
            <person name="Walker S."/>
            <person name="Walsh C.T."/>
            <person name="Wieland-Brown L.C."/>
            <person name="Haas B."/>
            <person name="Nusbaum C."/>
            <person name="Birren B."/>
        </authorList>
    </citation>
    <scope>NUCLEOTIDE SEQUENCE [LARGE SCALE GENOMIC DNA]</scope>
    <source>
        <strain evidence="3">DSM 40736 / JCM 4977 / BCRC 1201 / Tue 494</strain>
    </source>
</reference>
<dbReference type="AlphaFoldDB" id="D9X6T7"/>
<feature type="region of interest" description="Disordered" evidence="1">
    <location>
        <begin position="180"/>
        <end position="200"/>
    </location>
</feature>
<protein>
    <recommendedName>
        <fullName evidence="4">Inducer of phenazine A</fullName>
    </recommendedName>
</protein>
<evidence type="ECO:0008006" key="4">
    <source>
        <dbReference type="Google" id="ProtNLM"/>
    </source>
</evidence>
<dbReference type="EMBL" id="GG657757">
    <property type="protein sequence ID" value="EFL34004.1"/>
    <property type="molecule type" value="Genomic_DNA"/>
</dbReference>
<gene>
    <name evidence="2" type="ORF">SSQG_04522</name>
</gene>
<dbReference type="Proteomes" id="UP000004184">
    <property type="component" value="Unassembled WGS sequence"/>
</dbReference>
<dbReference type="Gene3D" id="3.40.50.1110">
    <property type="entry name" value="SGNH hydrolase"/>
    <property type="match status" value="1"/>
</dbReference>
<organism evidence="2 3">
    <name type="scientific">Streptomyces viridochromogenes (strain DSM 40736 / JCM 4977 / BCRC 1201 / Tue 494)</name>
    <dbReference type="NCBI Taxonomy" id="591159"/>
    <lineage>
        <taxon>Bacteria</taxon>
        <taxon>Bacillati</taxon>
        <taxon>Actinomycetota</taxon>
        <taxon>Actinomycetes</taxon>
        <taxon>Kitasatosporales</taxon>
        <taxon>Streptomycetaceae</taxon>
        <taxon>Streptomyces</taxon>
    </lineage>
</organism>
<feature type="compositionally biased region" description="Basic and acidic residues" evidence="1">
    <location>
        <begin position="187"/>
        <end position="200"/>
    </location>
</feature>
<dbReference type="STRING" id="591159.SSQG_04522"/>
<proteinExistence type="predicted"/>
<dbReference type="RefSeq" id="WP_003992111.1">
    <property type="nucleotide sequence ID" value="NZ_GG657757.1"/>
</dbReference>
<keyword evidence="3" id="KW-1185">Reference proteome</keyword>
<dbReference type="HOGENOM" id="CLU_071562_0_0_11"/>
<sequence>MTEQRVTLTPQMLQYDDFDDRGRTRWLPYLMYFHRAQYRSDAVNTDALGFRYSHGPDGQRASVAELPETPVRLFAGSSTAFGIGATGDAATLPSRLWSTHAPAAPWLNFAGRSYNSAQEFLLFSLYRHLLPQVSDIVVFSGLNNLALARLPEEQRGDHGGFFNCGEYYEQMEGLRRNHRGRGSLFGRPEKPAPRAEEPVRPLEERIDSAVDLTARHLENWQALAQGTGARITFVLQPLAGWVREEPAPEEKLLFDELDRRSNFWELYGDIATMEPARRYAYELQLACNKVGVDFLDLNPLLAEAAGPRDWLFVDRAHFTDLGHDLTARLLAEELRLS</sequence>
<evidence type="ECO:0000256" key="1">
    <source>
        <dbReference type="SAM" id="MobiDB-lite"/>
    </source>
</evidence>
<evidence type="ECO:0000313" key="2">
    <source>
        <dbReference type="EMBL" id="EFL34004.1"/>
    </source>
</evidence>
<dbReference type="eggNOG" id="COG2755">
    <property type="taxonomic scope" value="Bacteria"/>
</dbReference>
<accession>D9X6T7</accession>
<dbReference type="SUPFAM" id="SSF52266">
    <property type="entry name" value="SGNH hydrolase"/>
    <property type="match status" value="1"/>
</dbReference>
<dbReference type="InterPro" id="IPR036514">
    <property type="entry name" value="SGNH_hydro_sf"/>
</dbReference>
<evidence type="ECO:0000313" key="3">
    <source>
        <dbReference type="Proteomes" id="UP000004184"/>
    </source>
</evidence>
<dbReference type="OrthoDB" id="6950575at2"/>
<name>D9X6T7_STRVT</name>